<name>A0A085LLG2_9BILA</name>
<protein>
    <submittedName>
        <fullName evidence="2">Uncharacterized protein</fullName>
    </submittedName>
</protein>
<gene>
    <name evidence="2" type="ORF">M513_13320</name>
    <name evidence="3" type="ORF">M514_13320</name>
</gene>
<sequence>MIYGATETARKRPQEAGQGDRSALRMPDKGSGGVPQESRRYTLPLSLPKPLILSTRL</sequence>
<dbReference type="EMBL" id="KL363424">
    <property type="protein sequence ID" value="KFD45808.1"/>
    <property type="molecule type" value="Genomic_DNA"/>
</dbReference>
<evidence type="ECO:0000313" key="2">
    <source>
        <dbReference type="EMBL" id="KFD45808.1"/>
    </source>
</evidence>
<evidence type="ECO:0000313" key="4">
    <source>
        <dbReference type="Proteomes" id="UP000030764"/>
    </source>
</evidence>
<accession>A0A085LLG2</accession>
<dbReference type="AlphaFoldDB" id="A0A085LLG2"/>
<evidence type="ECO:0000256" key="1">
    <source>
        <dbReference type="SAM" id="MobiDB-lite"/>
    </source>
</evidence>
<proteinExistence type="predicted"/>
<feature type="region of interest" description="Disordered" evidence="1">
    <location>
        <begin position="1"/>
        <end position="46"/>
    </location>
</feature>
<dbReference type="Proteomes" id="UP000030764">
    <property type="component" value="Unassembled WGS sequence"/>
</dbReference>
<keyword evidence="4" id="KW-1185">Reference proteome</keyword>
<evidence type="ECO:0000313" key="3">
    <source>
        <dbReference type="EMBL" id="KFD59491.1"/>
    </source>
</evidence>
<dbReference type="EMBL" id="KL367883">
    <property type="protein sequence ID" value="KFD59491.1"/>
    <property type="molecule type" value="Genomic_DNA"/>
</dbReference>
<reference evidence="2 4" key="1">
    <citation type="journal article" date="2014" name="Nat. Genet.">
        <title>Genome and transcriptome of the porcine whipworm Trichuris suis.</title>
        <authorList>
            <person name="Jex A.R."/>
            <person name="Nejsum P."/>
            <person name="Schwarz E.M."/>
            <person name="Hu L."/>
            <person name="Young N.D."/>
            <person name="Hall R.S."/>
            <person name="Korhonen P.K."/>
            <person name="Liao S."/>
            <person name="Thamsborg S."/>
            <person name="Xia J."/>
            <person name="Xu P."/>
            <person name="Wang S."/>
            <person name="Scheerlinck J.P."/>
            <person name="Hofmann A."/>
            <person name="Sternberg P.W."/>
            <person name="Wang J."/>
            <person name="Gasser R.B."/>
        </authorList>
    </citation>
    <scope>NUCLEOTIDE SEQUENCE [LARGE SCALE GENOMIC DNA]</scope>
    <source>
        <strain evidence="3">DCEP-RM93F</strain>
        <strain evidence="2">DCEP-RM93M</strain>
    </source>
</reference>
<organism evidence="2 4">
    <name type="scientific">Trichuris suis</name>
    <name type="common">pig whipworm</name>
    <dbReference type="NCBI Taxonomy" id="68888"/>
    <lineage>
        <taxon>Eukaryota</taxon>
        <taxon>Metazoa</taxon>
        <taxon>Ecdysozoa</taxon>
        <taxon>Nematoda</taxon>
        <taxon>Enoplea</taxon>
        <taxon>Dorylaimia</taxon>
        <taxon>Trichinellida</taxon>
        <taxon>Trichuridae</taxon>
        <taxon>Trichuris</taxon>
    </lineage>
</organism>
<dbReference type="Proteomes" id="UP000030758">
    <property type="component" value="Unassembled WGS sequence"/>
</dbReference>